<feature type="transmembrane region" description="Helical" evidence="1">
    <location>
        <begin position="20"/>
        <end position="40"/>
    </location>
</feature>
<name>A0A6C0I204_9ZZZZ</name>
<feature type="transmembrane region" description="Helical" evidence="1">
    <location>
        <begin position="116"/>
        <end position="139"/>
    </location>
</feature>
<feature type="transmembrane region" description="Helical" evidence="1">
    <location>
        <begin position="81"/>
        <end position="104"/>
    </location>
</feature>
<dbReference type="EMBL" id="MN740080">
    <property type="protein sequence ID" value="QHT87031.1"/>
    <property type="molecule type" value="Genomic_DNA"/>
</dbReference>
<feature type="transmembrane region" description="Helical" evidence="1">
    <location>
        <begin position="47"/>
        <end position="69"/>
    </location>
</feature>
<organism evidence="2">
    <name type="scientific">viral metagenome</name>
    <dbReference type="NCBI Taxonomy" id="1070528"/>
    <lineage>
        <taxon>unclassified sequences</taxon>
        <taxon>metagenomes</taxon>
        <taxon>organismal metagenomes</taxon>
    </lineage>
</organism>
<dbReference type="AlphaFoldDB" id="A0A6C0I204"/>
<evidence type="ECO:0000256" key="1">
    <source>
        <dbReference type="SAM" id="Phobius"/>
    </source>
</evidence>
<sequence>MVVMNYVSNTTSQSVMGNISYAIKICAVISVVGLVIKFAISSYEASLIGLGLVALSLFGTMMMVLKYYYSTGSENSFFDGAILPSLVQLIFICAVVAILLYQTITTTSQNVTSSEYTTFSSISAMLTLMQVCITFYYLFLNMKCLNGGKCNLSEQDTVTSLGIMYFNIILTLLNVCTLGIIQVILNKFYIC</sequence>
<keyword evidence="1" id="KW-1133">Transmembrane helix</keyword>
<accession>A0A6C0I204</accession>
<keyword evidence="1" id="KW-0472">Membrane</keyword>
<keyword evidence="1" id="KW-0812">Transmembrane</keyword>
<reference evidence="2" key="1">
    <citation type="journal article" date="2020" name="Nature">
        <title>Giant virus diversity and host interactions through global metagenomics.</title>
        <authorList>
            <person name="Schulz F."/>
            <person name="Roux S."/>
            <person name="Paez-Espino D."/>
            <person name="Jungbluth S."/>
            <person name="Walsh D.A."/>
            <person name="Denef V.J."/>
            <person name="McMahon K.D."/>
            <person name="Konstantinidis K.T."/>
            <person name="Eloe-Fadrosh E.A."/>
            <person name="Kyrpides N.C."/>
            <person name="Woyke T."/>
        </authorList>
    </citation>
    <scope>NUCLEOTIDE SEQUENCE</scope>
    <source>
        <strain evidence="2">GVMAG-M-3300023184-18</strain>
    </source>
</reference>
<protein>
    <submittedName>
        <fullName evidence="2">Uncharacterized protein</fullName>
    </submittedName>
</protein>
<proteinExistence type="predicted"/>
<evidence type="ECO:0000313" key="2">
    <source>
        <dbReference type="EMBL" id="QHT87031.1"/>
    </source>
</evidence>
<feature type="transmembrane region" description="Helical" evidence="1">
    <location>
        <begin position="163"/>
        <end position="185"/>
    </location>
</feature>